<evidence type="ECO:0000256" key="1">
    <source>
        <dbReference type="SAM" id="MobiDB-lite"/>
    </source>
</evidence>
<name>A0AAV6NUS3_9ROSI</name>
<accession>A0AAV6NUS3</accession>
<gene>
    <name evidence="3" type="ORF">SDJN03_07733</name>
</gene>
<feature type="region of interest" description="Disordered" evidence="1">
    <location>
        <begin position="29"/>
        <end position="81"/>
    </location>
</feature>
<dbReference type="PANTHER" id="PTHR37908:SF3">
    <property type="entry name" value="TRANSMEMBRANE PROTEIN"/>
    <property type="match status" value="1"/>
</dbReference>
<evidence type="ECO:0000313" key="4">
    <source>
        <dbReference type="Proteomes" id="UP000685013"/>
    </source>
</evidence>
<dbReference type="Proteomes" id="UP000685013">
    <property type="component" value="Chromosome 4"/>
</dbReference>
<feature type="signal peptide" evidence="2">
    <location>
        <begin position="1"/>
        <end position="22"/>
    </location>
</feature>
<evidence type="ECO:0008006" key="5">
    <source>
        <dbReference type="Google" id="ProtNLM"/>
    </source>
</evidence>
<comment type="caution">
    <text evidence="3">The sequence shown here is derived from an EMBL/GenBank/DDBJ whole genome shotgun (WGS) entry which is preliminary data.</text>
</comment>
<protein>
    <recommendedName>
        <fullName evidence="5">Transmembrane protein</fullName>
    </recommendedName>
</protein>
<dbReference type="PANTHER" id="PTHR37908">
    <property type="entry name" value="TRANSMEMBRANE PROTEIN"/>
    <property type="match status" value="1"/>
</dbReference>
<feature type="compositionally biased region" description="Pro residues" evidence="1">
    <location>
        <begin position="72"/>
        <end position="81"/>
    </location>
</feature>
<organism evidence="3 4">
    <name type="scientific">Cucurbita argyrosperma subsp. sororia</name>
    <dbReference type="NCBI Taxonomy" id="37648"/>
    <lineage>
        <taxon>Eukaryota</taxon>
        <taxon>Viridiplantae</taxon>
        <taxon>Streptophyta</taxon>
        <taxon>Embryophyta</taxon>
        <taxon>Tracheophyta</taxon>
        <taxon>Spermatophyta</taxon>
        <taxon>Magnoliopsida</taxon>
        <taxon>eudicotyledons</taxon>
        <taxon>Gunneridae</taxon>
        <taxon>Pentapetalae</taxon>
        <taxon>rosids</taxon>
        <taxon>fabids</taxon>
        <taxon>Cucurbitales</taxon>
        <taxon>Cucurbitaceae</taxon>
        <taxon>Cucurbiteae</taxon>
        <taxon>Cucurbita</taxon>
    </lineage>
</organism>
<evidence type="ECO:0000313" key="3">
    <source>
        <dbReference type="EMBL" id="KAG6602500.1"/>
    </source>
</evidence>
<keyword evidence="2" id="KW-0732">Signal</keyword>
<evidence type="ECO:0000256" key="2">
    <source>
        <dbReference type="SAM" id="SignalP"/>
    </source>
</evidence>
<keyword evidence="4" id="KW-1185">Reference proteome</keyword>
<sequence>MDHPKIFPILLLLFIILGFGVGAMEAAAHPGYDTSSSQKKSGGKPRKVMMEVMDYADPGPNTNTRSGYLTPPSSPPLPPSS</sequence>
<feature type="non-terminal residue" evidence="3">
    <location>
        <position position="1"/>
    </location>
</feature>
<feature type="chain" id="PRO_5043518227" description="Transmembrane protein" evidence="2">
    <location>
        <begin position="23"/>
        <end position="81"/>
    </location>
</feature>
<proteinExistence type="predicted"/>
<dbReference type="EMBL" id="JAGKQH010000004">
    <property type="protein sequence ID" value="KAG6602500.1"/>
    <property type="molecule type" value="Genomic_DNA"/>
</dbReference>
<dbReference type="AlphaFoldDB" id="A0AAV6NUS3"/>
<reference evidence="3 4" key="1">
    <citation type="journal article" date="2021" name="Hortic Res">
        <title>The domestication of Cucurbita argyrosperma as revealed by the genome of its wild relative.</title>
        <authorList>
            <person name="Barrera-Redondo J."/>
            <person name="Sanchez-de la Vega G."/>
            <person name="Aguirre-Liguori J.A."/>
            <person name="Castellanos-Morales G."/>
            <person name="Gutierrez-Guerrero Y.T."/>
            <person name="Aguirre-Dugua X."/>
            <person name="Aguirre-Planter E."/>
            <person name="Tenaillon M.I."/>
            <person name="Lira-Saade R."/>
            <person name="Eguiarte L.E."/>
        </authorList>
    </citation>
    <scope>NUCLEOTIDE SEQUENCE [LARGE SCALE GENOMIC DNA]</scope>
    <source>
        <strain evidence="3">JBR-2021</strain>
    </source>
</reference>